<evidence type="ECO:0000256" key="2">
    <source>
        <dbReference type="ARBA" id="ARBA00022801"/>
    </source>
</evidence>
<dbReference type="PANTHER" id="PTHR43798:SF14">
    <property type="entry name" value="SERINE HYDROLASE-LIKE PROTEIN DDB_G0286239"/>
    <property type="match status" value="1"/>
</dbReference>
<dbReference type="AlphaFoldDB" id="A0A6J2SYY5"/>
<dbReference type="GeneID" id="115483468"/>
<dbReference type="GO" id="GO:0016787">
    <property type="term" value="F:hydrolase activity"/>
    <property type="evidence" value="ECO:0007669"/>
    <property type="project" value="UniProtKB-KW"/>
</dbReference>
<accession>A0A6J2SYY5</accession>
<name>A0A6J2SYY5_DROHY</name>
<dbReference type="OMA" id="GWMDNMG"/>
<sequence>MDSNEFIDFDIGAPWGRVACRWYGNRQVRPLLAIHGWMDNMGSFARLIPLLPDHLGVLCIELSGHGRSSPYPAGMQYSVIEWTSIIRCVVLHFKWRRVSLMGHSFGAIACNLYASFYGQDHVDILIAIDLLTIPYKSSSFYISYLANSVERMLLPPPAPKLYTAAQLKETRWGPAPTISKELALPLVNRCVRRVPDQPEKFYIFRDSRLAHHTLFPPGVGFVKELNRRIRNIPYMVIKASNSNFINEGFIPAFEILRKQNPDFEYHLAQGPHHVLISDPKQLAASASHSMGAPRAAKWNKQAMKSLRVAAEAPLCSC</sequence>
<evidence type="ECO:0000313" key="4">
    <source>
        <dbReference type="Proteomes" id="UP000504633"/>
    </source>
</evidence>
<dbReference type="PANTHER" id="PTHR43798">
    <property type="entry name" value="MONOACYLGLYCEROL LIPASE"/>
    <property type="match status" value="1"/>
</dbReference>
<dbReference type="GO" id="GO:0016020">
    <property type="term" value="C:membrane"/>
    <property type="evidence" value="ECO:0007669"/>
    <property type="project" value="TreeGrafter"/>
</dbReference>
<dbReference type="SUPFAM" id="SSF53474">
    <property type="entry name" value="alpha/beta-Hydrolases"/>
    <property type="match status" value="1"/>
</dbReference>
<keyword evidence="2 5" id="KW-0378">Hydrolase</keyword>
<dbReference type="Pfam" id="PF00561">
    <property type="entry name" value="Abhydrolase_1"/>
    <property type="match status" value="1"/>
</dbReference>
<dbReference type="InterPro" id="IPR050266">
    <property type="entry name" value="AB_hydrolase_sf"/>
</dbReference>
<dbReference type="OrthoDB" id="6431331at2759"/>
<evidence type="ECO:0000256" key="1">
    <source>
        <dbReference type="ARBA" id="ARBA00008645"/>
    </source>
</evidence>
<feature type="domain" description="AB hydrolase-1" evidence="3">
    <location>
        <begin position="30"/>
        <end position="130"/>
    </location>
</feature>
<evidence type="ECO:0000313" key="5">
    <source>
        <dbReference type="RefSeq" id="XP_030081412.1"/>
    </source>
</evidence>
<keyword evidence="4" id="KW-1185">Reference proteome</keyword>
<gene>
    <name evidence="5" type="primary">LOC115483468</name>
</gene>
<evidence type="ECO:0000259" key="3">
    <source>
        <dbReference type="Pfam" id="PF00561"/>
    </source>
</evidence>
<dbReference type="KEGG" id="dhe:115483468"/>
<dbReference type="InterPro" id="IPR000073">
    <property type="entry name" value="AB_hydrolase_1"/>
</dbReference>
<proteinExistence type="inferred from homology"/>
<dbReference type="Proteomes" id="UP000504633">
    <property type="component" value="Unplaced"/>
</dbReference>
<dbReference type="RefSeq" id="XP_030081412.1">
    <property type="nucleotide sequence ID" value="XM_030225552.1"/>
</dbReference>
<organism evidence="4 5">
    <name type="scientific">Drosophila hydei</name>
    <name type="common">Fruit fly</name>
    <dbReference type="NCBI Taxonomy" id="7224"/>
    <lineage>
        <taxon>Eukaryota</taxon>
        <taxon>Metazoa</taxon>
        <taxon>Ecdysozoa</taxon>
        <taxon>Arthropoda</taxon>
        <taxon>Hexapoda</taxon>
        <taxon>Insecta</taxon>
        <taxon>Pterygota</taxon>
        <taxon>Neoptera</taxon>
        <taxon>Endopterygota</taxon>
        <taxon>Diptera</taxon>
        <taxon>Brachycera</taxon>
        <taxon>Muscomorpha</taxon>
        <taxon>Ephydroidea</taxon>
        <taxon>Drosophilidae</taxon>
        <taxon>Drosophila</taxon>
    </lineage>
</organism>
<dbReference type="InterPro" id="IPR029058">
    <property type="entry name" value="AB_hydrolase_fold"/>
</dbReference>
<protein>
    <submittedName>
        <fullName evidence="5">Probable serine hydrolase</fullName>
    </submittedName>
</protein>
<comment type="similarity">
    <text evidence="1">Belongs to the AB hydrolase superfamily.</text>
</comment>
<reference evidence="5" key="1">
    <citation type="submission" date="2025-08" db="UniProtKB">
        <authorList>
            <consortium name="RefSeq"/>
        </authorList>
    </citation>
    <scope>IDENTIFICATION</scope>
    <source>
        <strain evidence="5">15085-1641.00</strain>
        <tissue evidence="5">Whole body</tissue>
    </source>
</reference>
<dbReference type="Gene3D" id="3.40.50.1820">
    <property type="entry name" value="alpha/beta hydrolase"/>
    <property type="match status" value="1"/>
</dbReference>